<sequence>MAELTLAILPLVISALDHYTTVHRAVSRYQKFSQHVDEFAAQLRIQCGIFQTSVQLVLATEVGDEQAVHMLGDENDVAWNDSELDSQLSERFSPVTVAAVKDCLSLIQQKIQKLLEMSGWHVDCAENPRRKLSLRQKTRNVVKKINFACEYGETEKLLGSLRDRTQDFRTLVQQTDQPMIQHPPPQPSQTAKAKAGRFAAVKSAADDLYAAVGQACTIHAEHRAYIGLQPTHDDVDHVNFVLAFRSLQIQTAPKDPENEGQKEVWLTIESQITGSIRPANSSGIGASINKAVKRLREITPTGESQGATPKKGAKNKKVSFQPDPLLDRPLLRSDIRTAKETASNPLVNLCDQSNFCNKMRKLLMDSNRPVGRCIGYLETSGSSKHLVYIHSRMNKVTTTRGRHAMRALSQLLRETSCSTQANGPLALHSRLYVGIQLARALLQFHETRWLKEFWSSDDIVVSDAESIAGNERRQLGDSGQEPYANVSIRGGNLAVTKQVAKPISYIRNRALFSLGKILLELAYQKTFQELQRPEDVESELTDDAKDLRTAKRLVLNVSEKLGPSYAEVVRKCIDCDFGLGDDLACENLQAGFYQYVICELERCEGLARGL</sequence>
<feature type="chain" id="PRO_5041232698" description="DUF7580 domain-containing protein" evidence="2">
    <location>
        <begin position="16"/>
        <end position="610"/>
    </location>
</feature>
<evidence type="ECO:0000313" key="5">
    <source>
        <dbReference type="Proteomes" id="UP001172673"/>
    </source>
</evidence>
<feature type="region of interest" description="Disordered" evidence="1">
    <location>
        <begin position="298"/>
        <end position="325"/>
    </location>
</feature>
<accession>A0AA38XLS9</accession>
<reference evidence="4" key="1">
    <citation type="submission" date="2022-10" db="EMBL/GenBank/DDBJ databases">
        <title>Culturing micro-colonial fungi from biological soil crusts in the Mojave desert and describing Neophaeococcomyces mojavensis, and introducing the new genera and species Taxawa tesnikishii.</title>
        <authorList>
            <person name="Kurbessoian T."/>
            <person name="Stajich J.E."/>
        </authorList>
    </citation>
    <scope>NUCLEOTIDE SEQUENCE</scope>
    <source>
        <strain evidence="4">TK_41</strain>
    </source>
</reference>
<dbReference type="PANTHER" id="PTHR35186">
    <property type="entry name" value="ANK_REP_REGION DOMAIN-CONTAINING PROTEIN"/>
    <property type="match status" value="1"/>
</dbReference>
<dbReference type="Proteomes" id="UP001172673">
    <property type="component" value="Unassembled WGS sequence"/>
</dbReference>
<evidence type="ECO:0000313" key="4">
    <source>
        <dbReference type="EMBL" id="KAJ9615801.1"/>
    </source>
</evidence>
<dbReference type="EMBL" id="JAPDRK010000002">
    <property type="protein sequence ID" value="KAJ9615801.1"/>
    <property type="molecule type" value="Genomic_DNA"/>
</dbReference>
<keyword evidence="2" id="KW-0732">Signal</keyword>
<dbReference type="PANTHER" id="PTHR35186:SF4">
    <property type="entry name" value="PRION-INHIBITION AND PROPAGATION HELO DOMAIN-CONTAINING PROTEIN"/>
    <property type="match status" value="1"/>
</dbReference>
<dbReference type="InterPro" id="IPR056002">
    <property type="entry name" value="DUF7580"/>
</dbReference>
<evidence type="ECO:0000259" key="3">
    <source>
        <dbReference type="Pfam" id="PF24476"/>
    </source>
</evidence>
<name>A0AA38XLS9_9EURO</name>
<evidence type="ECO:0000256" key="1">
    <source>
        <dbReference type="SAM" id="MobiDB-lite"/>
    </source>
</evidence>
<feature type="domain" description="DUF7580" evidence="3">
    <location>
        <begin position="395"/>
        <end position="584"/>
    </location>
</feature>
<keyword evidence="5" id="KW-1185">Reference proteome</keyword>
<proteinExistence type="predicted"/>
<comment type="caution">
    <text evidence="4">The sequence shown here is derived from an EMBL/GenBank/DDBJ whole genome shotgun (WGS) entry which is preliminary data.</text>
</comment>
<evidence type="ECO:0000256" key="2">
    <source>
        <dbReference type="SAM" id="SignalP"/>
    </source>
</evidence>
<dbReference type="AlphaFoldDB" id="A0AA38XLS9"/>
<organism evidence="4 5">
    <name type="scientific">Cladophialophora chaetospira</name>
    <dbReference type="NCBI Taxonomy" id="386627"/>
    <lineage>
        <taxon>Eukaryota</taxon>
        <taxon>Fungi</taxon>
        <taxon>Dikarya</taxon>
        <taxon>Ascomycota</taxon>
        <taxon>Pezizomycotina</taxon>
        <taxon>Eurotiomycetes</taxon>
        <taxon>Chaetothyriomycetidae</taxon>
        <taxon>Chaetothyriales</taxon>
        <taxon>Herpotrichiellaceae</taxon>
        <taxon>Cladophialophora</taxon>
    </lineage>
</organism>
<dbReference type="Pfam" id="PF24476">
    <property type="entry name" value="DUF7580"/>
    <property type="match status" value="1"/>
</dbReference>
<gene>
    <name evidence="4" type="ORF">H2200_001878</name>
</gene>
<protein>
    <recommendedName>
        <fullName evidence="3">DUF7580 domain-containing protein</fullName>
    </recommendedName>
</protein>
<feature type="signal peptide" evidence="2">
    <location>
        <begin position="1"/>
        <end position="15"/>
    </location>
</feature>